<feature type="transmembrane region" description="Helical" evidence="5">
    <location>
        <begin position="239"/>
        <end position="261"/>
    </location>
</feature>
<keyword evidence="4 5" id="KW-0472">Membrane</keyword>
<feature type="transmembrane region" description="Helical" evidence="5">
    <location>
        <begin position="419"/>
        <end position="438"/>
    </location>
</feature>
<name>A0A8S4RVH6_9NEOP</name>
<dbReference type="Pfam" id="PF00083">
    <property type="entry name" value="Sugar_tr"/>
    <property type="match status" value="1"/>
</dbReference>
<dbReference type="GO" id="GO:0016020">
    <property type="term" value="C:membrane"/>
    <property type="evidence" value="ECO:0007669"/>
    <property type="project" value="UniProtKB-SubCell"/>
</dbReference>
<evidence type="ECO:0000313" key="8">
    <source>
        <dbReference type="Proteomes" id="UP000838756"/>
    </source>
</evidence>
<dbReference type="PROSITE" id="PS00216">
    <property type="entry name" value="SUGAR_TRANSPORT_1"/>
    <property type="match status" value="2"/>
</dbReference>
<dbReference type="Gene3D" id="1.20.1250.20">
    <property type="entry name" value="MFS general substrate transporter like domains"/>
    <property type="match status" value="1"/>
</dbReference>
<keyword evidence="8" id="KW-1185">Reference proteome</keyword>
<gene>
    <name evidence="7" type="primary">jg15625</name>
    <name evidence="7" type="ORF">PAEG_LOCUS17865</name>
</gene>
<organism evidence="7 8">
    <name type="scientific">Pararge aegeria aegeria</name>
    <dbReference type="NCBI Taxonomy" id="348720"/>
    <lineage>
        <taxon>Eukaryota</taxon>
        <taxon>Metazoa</taxon>
        <taxon>Ecdysozoa</taxon>
        <taxon>Arthropoda</taxon>
        <taxon>Hexapoda</taxon>
        <taxon>Insecta</taxon>
        <taxon>Pterygota</taxon>
        <taxon>Neoptera</taxon>
        <taxon>Endopterygota</taxon>
        <taxon>Lepidoptera</taxon>
        <taxon>Glossata</taxon>
        <taxon>Ditrysia</taxon>
        <taxon>Papilionoidea</taxon>
        <taxon>Nymphalidae</taxon>
        <taxon>Satyrinae</taxon>
        <taxon>Satyrini</taxon>
        <taxon>Parargina</taxon>
        <taxon>Pararge</taxon>
    </lineage>
</organism>
<reference evidence="7" key="1">
    <citation type="submission" date="2022-03" db="EMBL/GenBank/DDBJ databases">
        <authorList>
            <person name="Lindestad O."/>
        </authorList>
    </citation>
    <scope>NUCLEOTIDE SEQUENCE</scope>
</reference>
<evidence type="ECO:0000259" key="6">
    <source>
        <dbReference type="PROSITE" id="PS50850"/>
    </source>
</evidence>
<evidence type="ECO:0000256" key="5">
    <source>
        <dbReference type="SAM" id="Phobius"/>
    </source>
</evidence>
<feature type="transmembrane region" description="Helical" evidence="5">
    <location>
        <begin position="509"/>
        <end position="528"/>
    </location>
</feature>
<feature type="transmembrane region" description="Helical" evidence="5">
    <location>
        <begin position="205"/>
        <end position="227"/>
    </location>
</feature>
<comment type="subcellular location">
    <subcellularLocation>
        <location evidence="1">Membrane</location>
        <topology evidence="1">Multi-pass membrane protein</topology>
    </subcellularLocation>
</comment>
<dbReference type="InterPro" id="IPR005828">
    <property type="entry name" value="MFS_sugar_transport-like"/>
</dbReference>
<dbReference type="EMBL" id="CAKXAJ010025576">
    <property type="protein sequence ID" value="CAH2241428.1"/>
    <property type="molecule type" value="Genomic_DNA"/>
</dbReference>
<feature type="transmembrane region" description="Helical" evidence="5">
    <location>
        <begin position="267"/>
        <end position="285"/>
    </location>
</feature>
<dbReference type="GO" id="GO:0022857">
    <property type="term" value="F:transmembrane transporter activity"/>
    <property type="evidence" value="ECO:0007669"/>
    <property type="project" value="InterPro"/>
</dbReference>
<dbReference type="PANTHER" id="PTHR24064">
    <property type="entry name" value="SOLUTE CARRIER FAMILY 22 MEMBER"/>
    <property type="match status" value="1"/>
</dbReference>
<dbReference type="Proteomes" id="UP000838756">
    <property type="component" value="Unassembled WGS sequence"/>
</dbReference>
<dbReference type="InterPro" id="IPR020846">
    <property type="entry name" value="MFS_dom"/>
</dbReference>
<evidence type="ECO:0000256" key="1">
    <source>
        <dbReference type="ARBA" id="ARBA00004141"/>
    </source>
</evidence>
<protein>
    <submittedName>
        <fullName evidence="7">Jg15625 protein</fullName>
    </submittedName>
</protein>
<proteinExistence type="predicted"/>
<feature type="transmembrane region" description="Helical" evidence="5">
    <location>
        <begin position="358"/>
        <end position="379"/>
    </location>
</feature>
<feature type="transmembrane region" description="Helical" evidence="5">
    <location>
        <begin position="391"/>
        <end position="412"/>
    </location>
</feature>
<evidence type="ECO:0000313" key="7">
    <source>
        <dbReference type="EMBL" id="CAH2241428.1"/>
    </source>
</evidence>
<evidence type="ECO:0000256" key="4">
    <source>
        <dbReference type="ARBA" id="ARBA00023136"/>
    </source>
</evidence>
<evidence type="ECO:0000256" key="2">
    <source>
        <dbReference type="ARBA" id="ARBA00022692"/>
    </source>
</evidence>
<feature type="domain" description="Major facilitator superfamily (MFS) profile" evidence="6">
    <location>
        <begin position="45"/>
        <end position="540"/>
    </location>
</feature>
<keyword evidence="2 5" id="KW-0812">Transmembrane</keyword>
<feature type="transmembrane region" description="Helical" evidence="5">
    <location>
        <begin position="479"/>
        <end position="497"/>
    </location>
</feature>
<comment type="caution">
    <text evidence="7">The sequence shown here is derived from an EMBL/GenBank/DDBJ whole genome shotgun (WGS) entry which is preliminary data.</text>
</comment>
<dbReference type="SUPFAM" id="SSF103473">
    <property type="entry name" value="MFS general substrate transporter"/>
    <property type="match status" value="1"/>
</dbReference>
<accession>A0A8S4RVH6</accession>
<dbReference type="PROSITE" id="PS50850">
    <property type="entry name" value="MFS"/>
    <property type="match status" value="1"/>
</dbReference>
<feature type="transmembrane region" description="Helical" evidence="5">
    <location>
        <begin position="38"/>
        <end position="58"/>
    </location>
</feature>
<dbReference type="InterPro" id="IPR036259">
    <property type="entry name" value="MFS_trans_sf"/>
</dbReference>
<dbReference type="AlphaFoldDB" id="A0A8S4RVH6"/>
<sequence length="553" mass="61695">MRSQKYTESDHNEEQRKINLDTILIEDIGQFGMYQFRILVLTCIMVIFIAFSAMEFIFSTARINTRCLIPECEGTEAADFSPAWIANAIPTSDSSNASCLRYASTNATARISTCPAEWFNREVTISCSDHVYENTDTLVYHFGLACDEWRRTIIGSVLTVGGFISLPTTGFISDHWGRRFALSWNAVNIAWIGIVRYWVNNYYGFLAVELVKAALGAGGFSCAYILVMELVGPKYRVPAGATINTTFSIGQVLLGLIAWAVPNWKNLILTLYVPQLMFISYFWIMSESVRWYMSKGRYEKAEEFLKNVARVNKRDLSEKSLRALKESAELEKVLKASAGEIKAKELWLIVLVFRHKEILKRCCVAPIWWIASALIYYGLSINAVNMSGNQYINFVAVAASEIPGYWLAVLLMDRVGRKPVLIGAYWTCAACQLAYIFIPSNLYGASLTVYLVGKLSIAVVMVALYIYTSEIFPTKYRHCLFAFSSMIGRIGAIVAPITPALGAAIWHHFPSALFCGFALLAGALVFLAPETLGTKLPDTMEEASEIGAKNNAH</sequence>
<feature type="transmembrane region" description="Helical" evidence="5">
    <location>
        <begin position="444"/>
        <end position="467"/>
    </location>
</feature>
<dbReference type="OrthoDB" id="2261376at2759"/>
<evidence type="ECO:0000256" key="3">
    <source>
        <dbReference type="ARBA" id="ARBA00022989"/>
    </source>
</evidence>
<dbReference type="InterPro" id="IPR005829">
    <property type="entry name" value="Sugar_transporter_CS"/>
</dbReference>
<keyword evidence="3 5" id="KW-1133">Transmembrane helix</keyword>